<evidence type="ECO:0000313" key="8">
    <source>
        <dbReference type="Proteomes" id="UP000823635"/>
    </source>
</evidence>
<evidence type="ECO:0000313" key="7">
    <source>
        <dbReference type="EMBL" id="MBO8428520.1"/>
    </source>
</evidence>
<dbReference type="InterPro" id="IPR012338">
    <property type="entry name" value="Beta-lactam/transpept-like"/>
</dbReference>
<dbReference type="PANTHER" id="PTHR30480:SF13">
    <property type="entry name" value="BETA-HEXOSAMINIDASE"/>
    <property type="match status" value="1"/>
</dbReference>
<protein>
    <recommendedName>
        <fullName evidence="3">beta-N-acetylhexosaminidase</fullName>
        <ecNumber evidence="3">3.2.1.52</ecNumber>
    </recommendedName>
</protein>
<dbReference type="PRINTS" id="PR00133">
    <property type="entry name" value="GLHYDRLASE3"/>
</dbReference>
<dbReference type="GO" id="GO:0004563">
    <property type="term" value="F:beta-N-acetylhexosaminidase activity"/>
    <property type="evidence" value="ECO:0007669"/>
    <property type="project" value="UniProtKB-EC"/>
</dbReference>
<dbReference type="InterPro" id="IPR036881">
    <property type="entry name" value="Glyco_hydro_3_C_sf"/>
</dbReference>
<dbReference type="Gene3D" id="3.40.50.1700">
    <property type="entry name" value="Glycoside hydrolase family 3 C-terminal domain"/>
    <property type="match status" value="1"/>
</dbReference>
<dbReference type="GO" id="GO:0009254">
    <property type="term" value="P:peptidoglycan turnover"/>
    <property type="evidence" value="ECO:0007669"/>
    <property type="project" value="TreeGrafter"/>
</dbReference>
<dbReference type="AlphaFoldDB" id="A0A9D9DKY3"/>
<dbReference type="InterPro" id="IPR036962">
    <property type="entry name" value="Glyco_hydro_3_N_sf"/>
</dbReference>
<dbReference type="Proteomes" id="UP000823635">
    <property type="component" value="Unassembled WGS sequence"/>
</dbReference>
<dbReference type="SUPFAM" id="SSF51445">
    <property type="entry name" value="(Trans)glycosidases"/>
    <property type="match status" value="1"/>
</dbReference>
<dbReference type="InterPro" id="IPR001764">
    <property type="entry name" value="Glyco_hydro_3_N"/>
</dbReference>
<gene>
    <name evidence="7" type="ORF">IAC68_01110</name>
</gene>
<comment type="catalytic activity">
    <reaction evidence="1">
        <text>Hydrolysis of terminal non-reducing N-acetyl-D-hexosamine residues in N-acetyl-beta-D-hexosaminides.</text>
        <dbReference type="EC" id="3.2.1.52"/>
    </reaction>
</comment>
<keyword evidence="4" id="KW-0378">Hydrolase</keyword>
<dbReference type="Gene3D" id="3.40.710.10">
    <property type="entry name" value="DD-peptidase/beta-lactamase superfamily"/>
    <property type="match status" value="1"/>
</dbReference>
<evidence type="ECO:0000256" key="5">
    <source>
        <dbReference type="ARBA" id="ARBA00023295"/>
    </source>
</evidence>
<keyword evidence="5" id="KW-0326">Glycosidase</keyword>
<dbReference type="Pfam" id="PF00933">
    <property type="entry name" value="Glyco_hydro_3"/>
    <property type="match status" value="1"/>
</dbReference>
<dbReference type="PROSITE" id="PS00775">
    <property type="entry name" value="GLYCOSYL_HYDROL_F3"/>
    <property type="match status" value="1"/>
</dbReference>
<reference evidence="7" key="2">
    <citation type="journal article" date="2021" name="PeerJ">
        <title>Extensive microbial diversity within the chicken gut microbiome revealed by metagenomics and culture.</title>
        <authorList>
            <person name="Gilroy R."/>
            <person name="Ravi A."/>
            <person name="Getino M."/>
            <person name="Pursley I."/>
            <person name="Horton D.L."/>
            <person name="Alikhan N.F."/>
            <person name="Baker D."/>
            <person name="Gharbi K."/>
            <person name="Hall N."/>
            <person name="Watson M."/>
            <person name="Adriaenssens E.M."/>
            <person name="Foster-Nyarko E."/>
            <person name="Jarju S."/>
            <person name="Secka A."/>
            <person name="Antonio M."/>
            <person name="Oren A."/>
            <person name="Chaudhuri R.R."/>
            <person name="La Ragione R."/>
            <person name="Hildebrand F."/>
            <person name="Pallen M.J."/>
        </authorList>
    </citation>
    <scope>NUCLEOTIDE SEQUENCE</scope>
    <source>
        <strain evidence="7">15467</strain>
    </source>
</reference>
<dbReference type="InterPro" id="IPR050226">
    <property type="entry name" value="NagZ_Beta-hexosaminidase"/>
</dbReference>
<dbReference type="EC" id="3.2.1.52" evidence="3"/>
<dbReference type="InterPro" id="IPR017853">
    <property type="entry name" value="GH"/>
</dbReference>
<dbReference type="GO" id="GO:0005975">
    <property type="term" value="P:carbohydrate metabolic process"/>
    <property type="evidence" value="ECO:0007669"/>
    <property type="project" value="InterPro"/>
</dbReference>
<reference evidence="7" key="1">
    <citation type="submission" date="2020-10" db="EMBL/GenBank/DDBJ databases">
        <authorList>
            <person name="Gilroy R."/>
        </authorList>
    </citation>
    <scope>NUCLEOTIDE SEQUENCE</scope>
    <source>
        <strain evidence="7">15467</strain>
    </source>
</reference>
<dbReference type="InterPro" id="IPR019800">
    <property type="entry name" value="Glyco_hydro_3_AS"/>
</dbReference>
<feature type="domain" description="Glycoside hydrolase family 3 N-terminal" evidence="6">
    <location>
        <begin position="24"/>
        <end position="339"/>
    </location>
</feature>
<dbReference type="SUPFAM" id="SSF56601">
    <property type="entry name" value="beta-lactamase/transpeptidase-like"/>
    <property type="match status" value="1"/>
</dbReference>
<evidence type="ECO:0000256" key="2">
    <source>
        <dbReference type="ARBA" id="ARBA00005336"/>
    </source>
</evidence>
<evidence type="ECO:0000256" key="3">
    <source>
        <dbReference type="ARBA" id="ARBA00012663"/>
    </source>
</evidence>
<evidence type="ECO:0000256" key="1">
    <source>
        <dbReference type="ARBA" id="ARBA00001231"/>
    </source>
</evidence>
<dbReference type="Gene3D" id="3.20.20.300">
    <property type="entry name" value="Glycoside hydrolase, family 3, N-terminal domain"/>
    <property type="match status" value="1"/>
</dbReference>
<evidence type="ECO:0000259" key="6">
    <source>
        <dbReference type="Pfam" id="PF00933"/>
    </source>
</evidence>
<name>A0A9D9DKY3_9BACT</name>
<comment type="caution">
    <text evidence="7">The sequence shown here is derived from an EMBL/GenBank/DDBJ whole genome shotgun (WGS) entry which is preliminary data.</text>
</comment>
<dbReference type="EMBL" id="JADINB010000025">
    <property type="protein sequence ID" value="MBO8428520.1"/>
    <property type="molecule type" value="Genomic_DNA"/>
</dbReference>
<comment type="similarity">
    <text evidence="2">Belongs to the glycosyl hydrolase 3 family.</text>
</comment>
<organism evidence="7 8">
    <name type="scientific">Candidatus Egerieousia excrementavium</name>
    <dbReference type="NCBI Taxonomy" id="2840778"/>
    <lineage>
        <taxon>Bacteria</taxon>
        <taxon>Pseudomonadati</taxon>
        <taxon>Bacteroidota</taxon>
        <taxon>Bacteroidia</taxon>
        <taxon>Bacteroidales</taxon>
        <taxon>Candidatus Egerieousia</taxon>
    </lineage>
</organism>
<sequence length="781" mass="86130">MASDKISEKIIERKVDSVLSKLSTREKIAQIMIVDLWSGDSPARKKIQDRLVRKEKIGGIIIMDDALNPAVDRVNQLHRMAEIPLLVTIDGEWGASMRYPELHAFPRQMQLGALADESLIYEMGYAIGKECRNLNIHVNFAPDVDINNNADNPVINSRSFGENKDIVARYGAAYMEGMRDAGVCGSAKHFPGHGDTNADSHKTLPVLPFSRERLDSLELYPFRYLIDKNVGMVMVGHLEVPVLDSSGTPASISRPIITGVLKEQLGYDGIVITDALNMNGVSNRMEKKFVPLEAFKAGVDILLMPEDVEASITEIEKAVRRGDVSMADLNEKVRKMLRLKVEAGLFDAGYNPVLDTVGLTERVVKDSNRLLIEKLAKNSITVLCNEKLSAPFEDEFALPVGNLDGKKIGVLALGRRNSDVFANTVSRYAKVDTVSLEMKGLTVEKLKEARERLAGCNLVITLFNETDQRPNRNFGIVDSLYGYIVDWAAETDMIAAYMGSPYAIAKIKGHENFKGYVVGYTNSPSNSDAVAQVIFGGVAARGVLPVKVLDYGQGYSVKLEKTRLEQRRVHDAGFELKNGVVCGEYMTKAGERIAYDTPVELDFSATLLTYIPAVAKLLDEGCFKTTTMLKHIIKPDNCGHGAILLSDLLMQRSGLPDVEAGASADVIENLQKDSIPQLQYSDANIYYLSKVVLSHIPEEELKEELSGFYASLGMYSTSFSFTDGYKVKVTTTPDDLAKFLGMLRNGGTYGGVKYLSAETARFVNMLVTYYNTNSNGFSIMN</sequence>
<proteinExistence type="inferred from homology"/>
<feature type="non-terminal residue" evidence="7">
    <location>
        <position position="781"/>
    </location>
</feature>
<accession>A0A9D9DKY3</accession>
<evidence type="ECO:0000256" key="4">
    <source>
        <dbReference type="ARBA" id="ARBA00022801"/>
    </source>
</evidence>
<dbReference type="PANTHER" id="PTHR30480">
    <property type="entry name" value="BETA-HEXOSAMINIDASE-RELATED"/>
    <property type="match status" value="1"/>
</dbReference>